<proteinExistence type="inferred from homology"/>
<dbReference type="InterPro" id="IPR013325">
    <property type="entry name" value="RNA_pol_sigma_r2"/>
</dbReference>
<sequence length="191" mass="21615">MDTREHRWAEAMRAERRGDRAAYERLLGEITPVLRGLVRHRLSLLGLNAAEAEDLVQEALIGLHTKRHTWSPDRPFLPWLHAIARYKLLDGARRLRREARQRIEISLDDLAEVMADPDAEVDRSPIHMERQLATLSPGQRDVVEALALDGESVRTTAQRLDTSEGAIRVTFHRALRKLMAAADPGEAPKGK</sequence>
<evidence type="ECO:0000259" key="7">
    <source>
        <dbReference type="Pfam" id="PF08281"/>
    </source>
</evidence>
<accession>A0A917FJ96</accession>
<reference evidence="8" key="2">
    <citation type="submission" date="2020-09" db="EMBL/GenBank/DDBJ databases">
        <authorList>
            <person name="Sun Q."/>
            <person name="Sedlacek I."/>
        </authorList>
    </citation>
    <scope>NUCLEOTIDE SEQUENCE</scope>
    <source>
        <strain evidence="8">CCM 7897</strain>
    </source>
</reference>
<dbReference type="Gene3D" id="1.10.1740.10">
    <property type="match status" value="1"/>
</dbReference>
<dbReference type="GO" id="GO:0006352">
    <property type="term" value="P:DNA-templated transcription initiation"/>
    <property type="evidence" value="ECO:0007669"/>
    <property type="project" value="InterPro"/>
</dbReference>
<dbReference type="Proteomes" id="UP000606044">
    <property type="component" value="Unassembled WGS sequence"/>
</dbReference>
<evidence type="ECO:0000256" key="3">
    <source>
        <dbReference type="ARBA" id="ARBA00023082"/>
    </source>
</evidence>
<dbReference type="Pfam" id="PF08281">
    <property type="entry name" value="Sigma70_r4_2"/>
    <property type="match status" value="1"/>
</dbReference>
<dbReference type="PANTHER" id="PTHR43133:SF58">
    <property type="entry name" value="ECF RNA POLYMERASE SIGMA FACTOR SIGD"/>
    <property type="match status" value="1"/>
</dbReference>
<keyword evidence="4" id="KW-0238">DNA-binding</keyword>
<dbReference type="InterPro" id="IPR039425">
    <property type="entry name" value="RNA_pol_sigma-70-like"/>
</dbReference>
<dbReference type="InterPro" id="IPR007627">
    <property type="entry name" value="RNA_pol_sigma70_r2"/>
</dbReference>
<feature type="domain" description="RNA polymerase sigma factor 70 region 4 type 2" evidence="7">
    <location>
        <begin position="129"/>
        <end position="178"/>
    </location>
</feature>
<dbReference type="InterPro" id="IPR014284">
    <property type="entry name" value="RNA_pol_sigma-70_dom"/>
</dbReference>
<reference evidence="8" key="1">
    <citation type="journal article" date="2014" name="Int. J. Syst. Evol. Microbiol.">
        <title>Complete genome sequence of Corynebacterium casei LMG S-19264T (=DSM 44701T), isolated from a smear-ripened cheese.</title>
        <authorList>
            <consortium name="US DOE Joint Genome Institute (JGI-PGF)"/>
            <person name="Walter F."/>
            <person name="Albersmeier A."/>
            <person name="Kalinowski J."/>
            <person name="Ruckert C."/>
        </authorList>
    </citation>
    <scope>NUCLEOTIDE SEQUENCE</scope>
    <source>
        <strain evidence="8">CCM 7897</strain>
    </source>
</reference>
<dbReference type="SUPFAM" id="SSF88659">
    <property type="entry name" value="Sigma3 and sigma4 domains of RNA polymerase sigma factors"/>
    <property type="match status" value="1"/>
</dbReference>
<comment type="caution">
    <text evidence="8">The sequence shown here is derived from an EMBL/GenBank/DDBJ whole genome shotgun (WGS) entry which is preliminary data.</text>
</comment>
<dbReference type="NCBIfam" id="TIGR02937">
    <property type="entry name" value="sigma70-ECF"/>
    <property type="match status" value="1"/>
</dbReference>
<dbReference type="PANTHER" id="PTHR43133">
    <property type="entry name" value="RNA POLYMERASE ECF-TYPE SIGMA FACTO"/>
    <property type="match status" value="1"/>
</dbReference>
<dbReference type="InterPro" id="IPR036388">
    <property type="entry name" value="WH-like_DNA-bd_sf"/>
</dbReference>
<gene>
    <name evidence="8" type="primary">SigD</name>
    <name evidence="8" type="ORF">GCM10007301_49940</name>
</gene>
<comment type="similarity">
    <text evidence="1">Belongs to the sigma-70 factor family. ECF subfamily.</text>
</comment>
<feature type="domain" description="RNA polymerase sigma-70 region 2" evidence="6">
    <location>
        <begin position="36"/>
        <end position="97"/>
    </location>
</feature>
<organism evidence="8 9">
    <name type="scientific">Azorhizobium oxalatiphilum</name>
    <dbReference type="NCBI Taxonomy" id="980631"/>
    <lineage>
        <taxon>Bacteria</taxon>
        <taxon>Pseudomonadati</taxon>
        <taxon>Pseudomonadota</taxon>
        <taxon>Alphaproteobacteria</taxon>
        <taxon>Hyphomicrobiales</taxon>
        <taxon>Xanthobacteraceae</taxon>
        <taxon>Azorhizobium</taxon>
    </lineage>
</organism>
<evidence type="ECO:0000313" key="8">
    <source>
        <dbReference type="EMBL" id="GGF83945.1"/>
    </source>
</evidence>
<evidence type="ECO:0000256" key="4">
    <source>
        <dbReference type="ARBA" id="ARBA00023125"/>
    </source>
</evidence>
<dbReference type="RefSeq" id="WP_188583590.1">
    <property type="nucleotide sequence ID" value="NZ_BMCT01000009.1"/>
</dbReference>
<evidence type="ECO:0000256" key="2">
    <source>
        <dbReference type="ARBA" id="ARBA00023015"/>
    </source>
</evidence>
<keyword evidence="9" id="KW-1185">Reference proteome</keyword>
<protein>
    <submittedName>
        <fullName evidence="8">RNA polymerase sigma factor</fullName>
    </submittedName>
</protein>
<dbReference type="SUPFAM" id="SSF88946">
    <property type="entry name" value="Sigma2 domain of RNA polymerase sigma factors"/>
    <property type="match status" value="1"/>
</dbReference>
<dbReference type="InterPro" id="IPR013249">
    <property type="entry name" value="RNA_pol_sigma70_r4_t2"/>
</dbReference>
<evidence type="ECO:0000256" key="1">
    <source>
        <dbReference type="ARBA" id="ARBA00010641"/>
    </source>
</evidence>
<evidence type="ECO:0000256" key="5">
    <source>
        <dbReference type="ARBA" id="ARBA00023163"/>
    </source>
</evidence>
<keyword evidence="5" id="KW-0804">Transcription</keyword>
<keyword evidence="3" id="KW-0731">Sigma factor</keyword>
<dbReference type="EMBL" id="BMCT01000009">
    <property type="protein sequence ID" value="GGF83945.1"/>
    <property type="molecule type" value="Genomic_DNA"/>
</dbReference>
<name>A0A917FJ96_9HYPH</name>
<dbReference type="Pfam" id="PF04542">
    <property type="entry name" value="Sigma70_r2"/>
    <property type="match status" value="1"/>
</dbReference>
<evidence type="ECO:0000259" key="6">
    <source>
        <dbReference type="Pfam" id="PF04542"/>
    </source>
</evidence>
<dbReference type="GO" id="GO:0016987">
    <property type="term" value="F:sigma factor activity"/>
    <property type="evidence" value="ECO:0007669"/>
    <property type="project" value="UniProtKB-KW"/>
</dbReference>
<dbReference type="AlphaFoldDB" id="A0A917FJ96"/>
<keyword evidence="2" id="KW-0805">Transcription regulation</keyword>
<dbReference type="GO" id="GO:0003677">
    <property type="term" value="F:DNA binding"/>
    <property type="evidence" value="ECO:0007669"/>
    <property type="project" value="UniProtKB-KW"/>
</dbReference>
<evidence type="ECO:0000313" key="9">
    <source>
        <dbReference type="Proteomes" id="UP000606044"/>
    </source>
</evidence>
<dbReference type="Gene3D" id="1.10.10.10">
    <property type="entry name" value="Winged helix-like DNA-binding domain superfamily/Winged helix DNA-binding domain"/>
    <property type="match status" value="1"/>
</dbReference>
<dbReference type="InterPro" id="IPR013324">
    <property type="entry name" value="RNA_pol_sigma_r3/r4-like"/>
</dbReference>